<dbReference type="Gene3D" id="1.10.287.70">
    <property type="match status" value="1"/>
</dbReference>
<evidence type="ECO:0000256" key="6">
    <source>
        <dbReference type="ARBA" id="ARBA00022958"/>
    </source>
</evidence>
<evidence type="ECO:0000313" key="14">
    <source>
        <dbReference type="Proteomes" id="UP001501183"/>
    </source>
</evidence>
<evidence type="ECO:0000313" key="13">
    <source>
        <dbReference type="EMBL" id="GAA4477844.1"/>
    </source>
</evidence>
<keyword evidence="8" id="KW-0406">Ion transport</keyword>
<evidence type="ECO:0000256" key="5">
    <source>
        <dbReference type="ARBA" id="ARBA00022826"/>
    </source>
</evidence>
<evidence type="ECO:0000256" key="2">
    <source>
        <dbReference type="ARBA" id="ARBA00022448"/>
    </source>
</evidence>
<evidence type="ECO:0000256" key="11">
    <source>
        <dbReference type="SAM" id="Phobius"/>
    </source>
</evidence>
<feature type="transmembrane region" description="Helical" evidence="11">
    <location>
        <begin position="83"/>
        <end position="105"/>
    </location>
</feature>
<keyword evidence="14" id="KW-1185">Reference proteome</keyword>
<gene>
    <name evidence="13" type="ORF">GCM10023094_20750</name>
</gene>
<keyword evidence="10 13" id="KW-0407">Ion channel</keyword>
<evidence type="ECO:0000256" key="8">
    <source>
        <dbReference type="ARBA" id="ARBA00023065"/>
    </source>
</evidence>
<dbReference type="GO" id="GO:0034220">
    <property type="term" value="P:monoatomic ion transmembrane transport"/>
    <property type="evidence" value="ECO:0007669"/>
    <property type="project" value="UniProtKB-KW"/>
</dbReference>
<keyword evidence="3" id="KW-0633">Potassium transport</keyword>
<keyword evidence="2" id="KW-0813">Transport</keyword>
<dbReference type="EMBL" id="BAABFB010000030">
    <property type="protein sequence ID" value="GAA4477844.1"/>
    <property type="molecule type" value="Genomic_DNA"/>
</dbReference>
<evidence type="ECO:0000259" key="12">
    <source>
        <dbReference type="Pfam" id="PF07885"/>
    </source>
</evidence>
<dbReference type="InterPro" id="IPR047871">
    <property type="entry name" value="K_chnl_Slo-like"/>
</dbReference>
<organism evidence="13 14">
    <name type="scientific">Rhodococcus olei</name>
    <dbReference type="NCBI Taxonomy" id="2161675"/>
    <lineage>
        <taxon>Bacteria</taxon>
        <taxon>Bacillati</taxon>
        <taxon>Actinomycetota</taxon>
        <taxon>Actinomycetes</taxon>
        <taxon>Mycobacteriales</taxon>
        <taxon>Nocardiaceae</taxon>
        <taxon>Rhodococcus</taxon>
    </lineage>
</organism>
<evidence type="ECO:0000256" key="1">
    <source>
        <dbReference type="ARBA" id="ARBA00004141"/>
    </source>
</evidence>
<feature type="transmembrane region" description="Helical" evidence="11">
    <location>
        <begin position="150"/>
        <end position="170"/>
    </location>
</feature>
<reference evidence="14" key="1">
    <citation type="journal article" date="2019" name="Int. J. Syst. Evol. Microbiol.">
        <title>The Global Catalogue of Microorganisms (GCM) 10K type strain sequencing project: providing services to taxonomists for standard genome sequencing and annotation.</title>
        <authorList>
            <consortium name="The Broad Institute Genomics Platform"/>
            <consortium name="The Broad Institute Genome Sequencing Center for Infectious Disease"/>
            <person name="Wu L."/>
            <person name="Ma J."/>
        </authorList>
    </citation>
    <scope>NUCLEOTIDE SEQUENCE [LARGE SCALE GENOMIC DNA]</scope>
    <source>
        <strain evidence="14">JCM 32206</strain>
    </source>
</reference>
<keyword evidence="7 11" id="KW-1133">Transmembrane helix</keyword>
<protein>
    <submittedName>
        <fullName evidence="13">Potassium channel family protein</fullName>
    </submittedName>
</protein>
<keyword evidence="5" id="KW-0631">Potassium channel</keyword>
<evidence type="ECO:0000256" key="7">
    <source>
        <dbReference type="ARBA" id="ARBA00022989"/>
    </source>
</evidence>
<dbReference type="PANTHER" id="PTHR10027:SF10">
    <property type="entry name" value="SLOWPOKE 2, ISOFORM D"/>
    <property type="match status" value="1"/>
</dbReference>
<dbReference type="RefSeq" id="WP_345344400.1">
    <property type="nucleotide sequence ID" value="NZ_BAABFB010000030.1"/>
</dbReference>
<evidence type="ECO:0000256" key="4">
    <source>
        <dbReference type="ARBA" id="ARBA00022692"/>
    </source>
</evidence>
<feature type="transmembrane region" description="Helical" evidence="11">
    <location>
        <begin position="26"/>
        <end position="44"/>
    </location>
</feature>
<keyword evidence="6" id="KW-0630">Potassium</keyword>
<evidence type="ECO:0000256" key="9">
    <source>
        <dbReference type="ARBA" id="ARBA00023136"/>
    </source>
</evidence>
<dbReference type="Proteomes" id="UP001501183">
    <property type="component" value="Unassembled WGS sequence"/>
</dbReference>
<name>A0ABP8P1K5_9NOCA</name>
<evidence type="ECO:0000256" key="10">
    <source>
        <dbReference type="ARBA" id="ARBA00023303"/>
    </source>
</evidence>
<dbReference type="Pfam" id="PF07885">
    <property type="entry name" value="Ion_trans_2"/>
    <property type="match status" value="1"/>
</dbReference>
<keyword evidence="4 11" id="KW-0812">Transmembrane</keyword>
<proteinExistence type="predicted"/>
<dbReference type="PANTHER" id="PTHR10027">
    <property type="entry name" value="CALCIUM-ACTIVATED POTASSIUM CHANNEL ALPHA CHAIN"/>
    <property type="match status" value="1"/>
</dbReference>
<dbReference type="InterPro" id="IPR013099">
    <property type="entry name" value="K_chnl_dom"/>
</dbReference>
<sequence length="188" mass="20215">MSADDGDDAKFARLPRKTRATLIRRAVIRPIVTALLCVVVYFVVPMDNLSSLSAVGGLLACLLLVAGVFVWQIRKILTAQYPAVQSVEALAVSLPVYLLAFATVYHIVSQTSVDSFNEELSRLDSLYFTLVCFSTVGFGDIVAKSEGARAVVTVQIVGNLVLLAAGVRVITAAVKAGKRRRDAREDGD</sequence>
<feature type="domain" description="Potassium channel" evidence="12">
    <location>
        <begin position="97"/>
        <end position="174"/>
    </location>
</feature>
<evidence type="ECO:0000256" key="3">
    <source>
        <dbReference type="ARBA" id="ARBA00022538"/>
    </source>
</evidence>
<comment type="subcellular location">
    <subcellularLocation>
        <location evidence="1">Membrane</location>
        <topology evidence="1">Multi-pass membrane protein</topology>
    </subcellularLocation>
</comment>
<dbReference type="SUPFAM" id="SSF81324">
    <property type="entry name" value="Voltage-gated potassium channels"/>
    <property type="match status" value="1"/>
</dbReference>
<accession>A0ABP8P1K5</accession>
<feature type="transmembrane region" description="Helical" evidence="11">
    <location>
        <begin position="50"/>
        <end position="71"/>
    </location>
</feature>
<keyword evidence="9 11" id="KW-0472">Membrane</keyword>
<comment type="caution">
    <text evidence="13">The sequence shown here is derived from an EMBL/GenBank/DDBJ whole genome shotgun (WGS) entry which is preliminary data.</text>
</comment>